<proteinExistence type="predicted"/>
<organism evidence="2 3">
    <name type="scientific">Streptacidiphilus alkalitolerans</name>
    <dbReference type="NCBI Taxonomy" id="3342712"/>
    <lineage>
        <taxon>Bacteria</taxon>
        <taxon>Bacillati</taxon>
        <taxon>Actinomycetota</taxon>
        <taxon>Actinomycetes</taxon>
        <taxon>Kitasatosporales</taxon>
        <taxon>Streptomycetaceae</taxon>
        <taxon>Streptacidiphilus</taxon>
    </lineage>
</organism>
<dbReference type="EMBL" id="JBHEZX010000011">
    <property type="protein sequence ID" value="MFC1412461.1"/>
    <property type="molecule type" value="Genomic_DNA"/>
</dbReference>
<keyword evidence="3" id="KW-1185">Reference proteome</keyword>
<feature type="region of interest" description="Disordered" evidence="1">
    <location>
        <begin position="20"/>
        <end position="81"/>
    </location>
</feature>
<name>A0ABV6VFR0_9ACTN</name>
<comment type="caution">
    <text evidence="2">The sequence shown here is derived from an EMBL/GenBank/DDBJ whole genome shotgun (WGS) entry which is preliminary data.</text>
</comment>
<sequence length="170" mass="17744">MTTADDRYDEDVWAQAVAEGAKAGATAGGGAGAEKAADRSPAPGSAESQSESGPDAALEETRVKREEVVQPRQSTDLFGPELSPLVDEVRRFATSVGEKVTEASASFSSGDSLGALQNLAAPLRVKHPEVYGHLIAAGGELIAAYRSAVSASERRWTAEKRGSSEQIDLD</sequence>
<feature type="compositionally biased region" description="Basic and acidic residues" evidence="1">
    <location>
        <begin position="59"/>
        <end position="69"/>
    </location>
</feature>
<dbReference type="InterPro" id="IPR035183">
    <property type="entry name" value="DUF5304"/>
</dbReference>
<protein>
    <submittedName>
        <fullName evidence="2">DUF5304 family protein</fullName>
    </submittedName>
</protein>
<dbReference type="RefSeq" id="WP_380513170.1">
    <property type="nucleotide sequence ID" value="NZ_JBHEZX010000011.1"/>
</dbReference>
<evidence type="ECO:0000256" key="1">
    <source>
        <dbReference type="SAM" id="MobiDB-lite"/>
    </source>
</evidence>
<evidence type="ECO:0000313" key="3">
    <source>
        <dbReference type="Proteomes" id="UP001592582"/>
    </source>
</evidence>
<dbReference type="Pfam" id="PF17230">
    <property type="entry name" value="DUF5304"/>
    <property type="match status" value="1"/>
</dbReference>
<accession>A0ABV6VFR0</accession>
<dbReference type="Proteomes" id="UP001592582">
    <property type="component" value="Unassembled WGS sequence"/>
</dbReference>
<gene>
    <name evidence="2" type="ORF">ACEZDG_24635</name>
</gene>
<reference evidence="2 3" key="1">
    <citation type="submission" date="2024-09" db="EMBL/GenBank/DDBJ databases">
        <authorList>
            <person name="Lee S.D."/>
        </authorList>
    </citation>
    <scope>NUCLEOTIDE SEQUENCE [LARGE SCALE GENOMIC DNA]</scope>
    <source>
        <strain evidence="2 3">N1-1</strain>
    </source>
</reference>
<evidence type="ECO:0000313" key="2">
    <source>
        <dbReference type="EMBL" id="MFC1412461.1"/>
    </source>
</evidence>